<dbReference type="PANTHER" id="PTHR11999:SF70">
    <property type="entry name" value="MIP05841P"/>
    <property type="match status" value="1"/>
</dbReference>
<dbReference type="InterPro" id="IPR015422">
    <property type="entry name" value="PyrdxlP-dep_Trfase_small"/>
</dbReference>
<evidence type="ECO:0000256" key="1">
    <source>
        <dbReference type="ARBA" id="ARBA00001933"/>
    </source>
</evidence>
<proteinExistence type="inferred from homology"/>
<dbReference type="GO" id="GO:0019752">
    <property type="term" value="P:carboxylic acid metabolic process"/>
    <property type="evidence" value="ECO:0007669"/>
    <property type="project" value="InterPro"/>
</dbReference>
<dbReference type="Proteomes" id="UP000187185">
    <property type="component" value="Chromosome"/>
</dbReference>
<dbReference type="GO" id="GO:0008483">
    <property type="term" value="F:transaminase activity"/>
    <property type="evidence" value="ECO:0007669"/>
    <property type="project" value="UniProtKB-KW"/>
</dbReference>
<evidence type="ECO:0000256" key="5">
    <source>
        <dbReference type="ARBA" id="ARBA00023239"/>
    </source>
</evidence>
<dbReference type="InterPro" id="IPR015424">
    <property type="entry name" value="PyrdxlP-dep_Trfase"/>
</dbReference>
<keyword evidence="8" id="KW-0032">Aminotransferase</keyword>
<feature type="modified residue" description="N6-(pyridoxal phosphate)lysine" evidence="6">
    <location>
        <position position="294"/>
    </location>
</feature>
<dbReference type="OrthoDB" id="3335676at2"/>
<keyword evidence="4 6" id="KW-0663">Pyridoxal phosphate</keyword>
<accession>A0A1P8U503</accession>
<dbReference type="AlphaFoldDB" id="A0A1P8U503"/>
<organism evidence="8 9">
    <name type="scientific">Microbacterium aurum</name>
    <dbReference type="NCBI Taxonomy" id="36805"/>
    <lineage>
        <taxon>Bacteria</taxon>
        <taxon>Bacillati</taxon>
        <taxon>Actinomycetota</taxon>
        <taxon>Actinomycetes</taxon>
        <taxon>Micrococcales</taxon>
        <taxon>Microbacteriaceae</taxon>
        <taxon>Microbacterium</taxon>
    </lineage>
</organism>
<dbReference type="InterPro" id="IPR015421">
    <property type="entry name" value="PyrdxlP-dep_Trfase_major"/>
</dbReference>
<dbReference type="GO" id="GO:0004058">
    <property type="term" value="F:aromatic-L-amino-acid decarboxylase activity"/>
    <property type="evidence" value="ECO:0007669"/>
    <property type="project" value="UniProtKB-ARBA"/>
</dbReference>
<gene>
    <name evidence="8" type="ORF">BOH66_01950</name>
</gene>
<dbReference type="SUPFAM" id="SSF53383">
    <property type="entry name" value="PLP-dependent transferases"/>
    <property type="match status" value="1"/>
</dbReference>
<name>A0A1P8U503_9MICO</name>
<dbReference type="Gene3D" id="3.40.640.10">
    <property type="entry name" value="Type I PLP-dependent aspartate aminotransferase-like (Major domain)"/>
    <property type="match status" value="1"/>
</dbReference>
<dbReference type="PRINTS" id="PR00800">
    <property type="entry name" value="YHDCRBOXLASE"/>
</dbReference>
<keyword evidence="3" id="KW-0210">Decarboxylase</keyword>
<evidence type="ECO:0000256" key="4">
    <source>
        <dbReference type="ARBA" id="ARBA00022898"/>
    </source>
</evidence>
<sequence length="458" mass="49035">MTDAARMHDVTAETRRIVDLVLDYSRERLLAQDTPLDKPLPAAELSRLAGRTISEEGVGAERALGVFTHVLAPACITTDDPRYLSFIPTAPTKAAAAFDLVVSASALYGGSWLEGAGAVHAENEVLRWLADEFGLPASAGGVFVQGGTLGNLSALVAAREAARAHRADTGTAAPTRWAVVCSSQAHSSIASAARVMDVDVVTVPTDADGVLRGDAVAAVLADVHERVFAVVATAGSTNFGIVDDIAGVAAAARAHGIWLHVDGAYGLAGMLSPLARHLYAGVEQADSVIVDPHKWLFAPFDACALIYRDPEQGRRAHTQHAEYLDTLTDRSDYSPSDYAAHLTRRARGLPLWFSLATHGAAAYREAVSASIVLARRIADEIEVRSGFSLVRQPQLGVVVFERDGWTRADYEAWSQRLLDVQHAFVTPSSHEGRANARFAILNPRTTFEDLTGILDTMR</sequence>
<keyword evidence="5 7" id="KW-0456">Lyase</keyword>
<dbReference type="GO" id="GO:0006520">
    <property type="term" value="P:amino acid metabolic process"/>
    <property type="evidence" value="ECO:0007669"/>
    <property type="project" value="InterPro"/>
</dbReference>
<dbReference type="PROSITE" id="PS00392">
    <property type="entry name" value="DDC_GAD_HDC_YDC"/>
    <property type="match status" value="1"/>
</dbReference>
<evidence type="ECO:0000256" key="6">
    <source>
        <dbReference type="PIRSR" id="PIRSR602129-50"/>
    </source>
</evidence>
<evidence type="ECO:0000313" key="8">
    <source>
        <dbReference type="EMBL" id="APZ33190.1"/>
    </source>
</evidence>
<dbReference type="Pfam" id="PF00282">
    <property type="entry name" value="Pyridoxal_deC"/>
    <property type="match status" value="1"/>
</dbReference>
<evidence type="ECO:0000256" key="3">
    <source>
        <dbReference type="ARBA" id="ARBA00022793"/>
    </source>
</evidence>
<evidence type="ECO:0000256" key="2">
    <source>
        <dbReference type="ARBA" id="ARBA00009533"/>
    </source>
</evidence>
<comment type="cofactor">
    <cofactor evidence="1 6 7">
        <name>pyridoxal 5'-phosphate</name>
        <dbReference type="ChEBI" id="CHEBI:597326"/>
    </cofactor>
</comment>
<dbReference type="InterPro" id="IPR002129">
    <property type="entry name" value="PyrdxlP-dep_de-COase"/>
</dbReference>
<dbReference type="KEGG" id="maur:BOH66_01950"/>
<comment type="similarity">
    <text evidence="2 7">Belongs to the group II decarboxylase family.</text>
</comment>
<dbReference type="PANTHER" id="PTHR11999">
    <property type="entry name" value="GROUP II PYRIDOXAL-5-PHOSPHATE DECARBOXYLASE"/>
    <property type="match status" value="1"/>
</dbReference>
<dbReference type="Gene3D" id="3.90.1150.10">
    <property type="entry name" value="Aspartate Aminotransferase, domain 1"/>
    <property type="match status" value="1"/>
</dbReference>
<evidence type="ECO:0000256" key="7">
    <source>
        <dbReference type="RuleBase" id="RU000382"/>
    </source>
</evidence>
<keyword evidence="9" id="KW-1185">Reference proteome</keyword>
<dbReference type="InterPro" id="IPR021115">
    <property type="entry name" value="Pyridoxal-P_BS"/>
</dbReference>
<dbReference type="RefSeq" id="WP_076688793.1">
    <property type="nucleotide sequence ID" value="NZ_CP018762.1"/>
</dbReference>
<dbReference type="EMBL" id="CP018762">
    <property type="protein sequence ID" value="APZ33190.1"/>
    <property type="molecule type" value="Genomic_DNA"/>
</dbReference>
<evidence type="ECO:0000313" key="9">
    <source>
        <dbReference type="Proteomes" id="UP000187185"/>
    </source>
</evidence>
<dbReference type="InterPro" id="IPR010977">
    <property type="entry name" value="Aromatic_deC"/>
</dbReference>
<dbReference type="STRING" id="36805.BOH66_01950"/>
<keyword evidence="8" id="KW-0808">Transferase</keyword>
<protein>
    <submittedName>
        <fullName evidence="8">Aspartate aminotransferase family protein</fullName>
    </submittedName>
</protein>
<dbReference type="GO" id="GO:0030170">
    <property type="term" value="F:pyridoxal phosphate binding"/>
    <property type="evidence" value="ECO:0007669"/>
    <property type="project" value="InterPro"/>
</dbReference>
<reference evidence="8 9" key="1">
    <citation type="submission" date="2016-12" db="EMBL/GenBank/DDBJ databases">
        <title>Complete genome sequence of Microbacterium aurum KACC 15219.</title>
        <authorList>
            <person name="Jung Y."/>
            <person name="Shin J.-H."/>
            <person name="Lee Y.-J."/>
            <person name="Yi H."/>
            <person name="Bahn Y.-S."/>
            <person name="Kim J.F."/>
            <person name="Lee D.-W."/>
        </authorList>
    </citation>
    <scope>NUCLEOTIDE SEQUENCE [LARGE SCALE GENOMIC DNA]</scope>
    <source>
        <strain evidence="8 9">KACC 15219</strain>
    </source>
</reference>